<name>A0A9W9AQN6_9AGAR</name>
<reference evidence="1" key="1">
    <citation type="submission" date="2022-08" db="EMBL/GenBank/DDBJ databases">
        <authorList>
            <consortium name="DOE Joint Genome Institute"/>
            <person name="Min B."/>
            <person name="Riley R."/>
            <person name="Sierra-Patev S."/>
            <person name="Naranjo-Ortiz M."/>
            <person name="Looney B."/>
            <person name="Konkel Z."/>
            <person name="Slot J.C."/>
            <person name="Sakamoto Y."/>
            <person name="Steenwyk J.L."/>
            <person name="Rokas A."/>
            <person name="Carro J."/>
            <person name="Camarero S."/>
            <person name="Ferreira P."/>
            <person name="Molpeceres G."/>
            <person name="Ruiz-Duenas F.J."/>
            <person name="Serrano A."/>
            <person name="Henrissat B."/>
            <person name="Drula E."/>
            <person name="Hughes K.W."/>
            <person name="Mata J.L."/>
            <person name="Ishikawa N.K."/>
            <person name="Vargas-Isla R."/>
            <person name="Ushijima S."/>
            <person name="Smith C.A."/>
            <person name="Ahrendt S."/>
            <person name="Andreopoulos W."/>
            <person name="He G."/>
            <person name="Labutti K."/>
            <person name="Lipzen A."/>
            <person name="Ng V."/>
            <person name="Sandor L."/>
            <person name="Barry K."/>
            <person name="Martinez A.T."/>
            <person name="Xiao Y."/>
            <person name="Gibbons J.G."/>
            <person name="Terashima K."/>
            <person name="Hibbett D.S."/>
            <person name="Grigoriev I.V."/>
        </authorList>
    </citation>
    <scope>NUCLEOTIDE SEQUENCE</scope>
    <source>
        <strain evidence="1">Sp2 HRB7682 ss15</strain>
    </source>
</reference>
<reference evidence="1" key="2">
    <citation type="journal article" date="2023" name="Proc. Natl. Acad. Sci. U.S.A.">
        <title>A global phylogenomic analysis of the shiitake genus Lentinula.</title>
        <authorList>
            <person name="Sierra-Patev S."/>
            <person name="Min B."/>
            <person name="Naranjo-Ortiz M."/>
            <person name="Looney B."/>
            <person name="Konkel Z."/>
            <person name="Slot J.C."/>
            <person name="Sakamoto Y."/>
            <person name="Steenwyk J.L."/>
            <person name="Rokas A."/>
            <person name="Carro J."/>
            <person name="Camarero S."/>
            <person name="Ferreira P."/>
            <person name="Molpeceres G."/>
            <person name="Ruiz-Duenas F.J."/>
            <person name="Serrano A."/>
            <person name="Henrissat B."/>
            <person name="Drula E."/>
            <person name="Hughes K.W."/>
            <person name="Mata J.L."/>
            <person name="Ishikawa N.K."/>
            <person name="Vargas-Isla R."/>
            <person name="Ushijima S."/>
            <person name="Smith C.A."/>
            <person name="Donoghue J."/>
            <person name="Ahrendt S."/>
            <person name="Andreopoulos W."/>
            <person name="He G."/>
            <person name="LaButti K."/>
            <person name="Lipzen A."/>
            <person name="Ng V."/>
            <person name="Riley R."/>
            <person name="Sandor L."/>
            <person name="Barry K."/>
            <person name="Martinez A.T."/>
            <person name="Xiao Y."/>
            <person name="Gibbons J.G."/>
            <person name="Terashima K."/>
            <person name="Grigoriev I.V."/>
            <person name="Hibbett D."/>
        </authorList>
    </citation>
    <scope>NUCLEOTIDE SEQUENCE</scope>
    <source>
        <strain evidence="1">Sp2 HRB7682 ss15</strain>
    </source>
</reference>
<organism evidence="1 2">
    <name type="scientific">Lentinula lateritia</name>
    <dbReference type="NCBI Taxonomy" id="40482"/>
    <lineage>
        <taxon>Eukaryota</taxon>
        <taxon>Fungi</taxon>
        <taxon>Dikarya</taxon>
        <taxon>Basidiomycota</taxon>
        <taxon>Agaricomycotina</taxon>
        <taxon>Agaricomycetes</taxon>
        <taxon>Agaricomycetidae</taxon>
        <taxon>Agaricales</taxon>
        <taxon>Marasmiineae</taxon>
        <taxon>Omphalotaceae</taxon>
        <taxon>Lentinula</taxon>
    </lineage>
</organism>
<dbReference type="Proteomes" id="UP001150238">
    <property type="component" value="Unassembled WGS sequence"/>
</dbReference>
<gene>
    <name evidence="1" type="ORF">C8J55DRAFT_558579</name>
</gene>
<dbReference type="EMBL" id="JANVFS010000010">
    <property type="protein sequence ID" value="KAJ4486588.1"/>
    <property type="molecule type" value="Genomic_DNA"/>
</dbReference>
<evidence type="ECO:0000313" key="1">
    <source>
        <dbReference type="EMBL" id="KAJ4486588.1"/>
    </source>
</evidence>
<evidence type="ECO:0000313" key="2">
    <source>
        <dbReference type="Proteomes" id="UP001150238"/>
    </source>
</evidence>
<accession>A0A9W9AQN6</accession>
<protein>
    <submittedName>
        <fullName evidence="1">Uncharacterized protein</fullName>
    </submittedName>
</protein>
<proteinExistence type="predicted"/>
<comment type="caution">
    <text evidence="1">The sequence shown here is derived from an EMBL/GenBank/DDBJ whole genome shotgun (WGS) entry which is preliminary data.</text>
</comment>
<dbReference type="AlphaFoldDB" id="A0A9W9AQN6"/>
<sequence length="372" mass="42121">MKPVQHFTALIQFEDPNSTTLVILPTLLPEPEALLQPQDDIVESRSNTPPCHHSADRMFTQIPADGGTDGEVDAVVSLTQQRYAKNTDLYGVSIANLLDSMPMPAPLDTSREAMEVYLYLIKQTMAMDDITSLVGDAQRTNVSISQNPQHLADQRVSVHQRICMATPLETDVKQDDNISKNVQVKKEPQSISSAIRIKRQAQCQSPYPTCTKHVSNSSKSQNLTIMTDTVENSASVPSRFGYATPEYRQQKVRFKNVNTSWYTYRTLGPLDHPPNLPPNHAELQFNDIFLHINKYQMGKLHGQLRIPKLLKCVKMWVWNSVSLQRISFGEERLMGDGDVLCISFKYNHKIVCPTWITSKSMKRVLKDMHRGI</sequence>